<evidence type="ECO:0000256" key="5">
    <source>
        <dbReference type="PIRSR" id="PIRSR004692-2"/>
    </source>
</evidence>
<feature type="site" description="Catalytically relevant" evidence="6">
    <location>
        <position position="128"/>
    </location>
</feature>
<dbReference type="GO" id="GO:0097367">
    <property type="term" value="F:carbohydrate derivative binding"/>
    <property type="evidence" value="ECO:0007669"/>
    <property type="project" value="InterPro"/>
</dbReference>
<name>A0A1M4W722_9HYPH</name>
<dbReference type="SMART" id="SM00116">
    <property type="entry name" value="CBS"/>
    <property type="match status" value="2"/>
</dbReference>
<evidence type="ECO:0000256" key="2">
    <source>
        <dbReference type="ARBA" id="ARBA00022737"/>
    </source>
</evidence>
<evidence type="ECO:0000313" key="11">
    <source>
        <dbReference type="Proteomes" id="UP000184485"/>
    </source>
</evidence>
<dbReference type="GO" id="GO:1901135">
    <property type="term" value="P:carbohydrate derivative metabolic process"/>
    <property type="evidence" value="ECO:0007669"/>
    <property type="project" value="InterPro"/>
</dbReference>
<evidence type="ECO:0000256" key="6">
    <source>
        <dbReference type="PIRSR" id="PIRSR004692-3"/>
    </source>
</evidence>
<evidence type="ECO:0000256" key="3">
    <source>
        <dbReference type="ARBA" id="ARBA00023122"/>
    </source>
</evidence>
<feature type="site" description="Catalytically relevant" evidence="6">
    <location>
        <position position="169"/>
    </location>
</feature>
<evidence type="ECO:0000256" key="1">
    <source>
        <dbReference type="ARBA" id="ARBA00008165"/>
    </source>
</evidence>
<evidence type="ECO:0000259" key="8">
    <source>
        <dbReference type="PROSITE" id="PS51371"/>
    </source>
</evidence>
<gene>
    <name evidence="10" type="ORF">SAMN02745157_0898</name>
</gene>
<dbReference type="PANTHER" id="PTHR42745">
    <property type="match status" value="1"/>
</dbReference>
<feature type="domain" description="SIS" evidence="9">
    <location>
        <begin position="57"/>
        <end position="201"/>
    </location>
</feature>
<dbReference type="PIRSF" id="PIRSF004692">
    <property type="entry name" value="KdsD_KpsF"/>
    <property type="match status" value="1"/>
</dbReference>
<evidence type="ECO:0000313" key="10">
    <source>
        <dbReference type="EMBL" id="SHE76999.1"/>
    </source>
</evidence>
<dbReference type="Pfam" id="PF00571">
    <property type="entry name" value="CBS"/>
    <property type="match status" value="2"/>
</dbReference>
<reference evidence="10 11" key="1">
    <citation type="submission" date="2016-11" db="EMBL/GenBank/DDBJ databases">
        <authorList>
            <person name="Jaros S."/>
            <person name="Januszkiewicz K."/>
            <person name="Wedrychowicz H."/>
        </authorList>
    </citation>
    <scope>NUCLEOTIDE SEQUENCE [LARGE SCALE GENOMIC DNA]</scope>
    <source>
        <strain evidence="10 11">DSM 19436</strain>
    </source>
</reference>
<dbReference type="GO" id="GO:0005975">
    <property type="term" value="P:carbohydrate metabolic process"/>
    <property type="evidence" value="ECO:0007669"/>
    <property type="project" value="InterPro"/>
</dbReference>
<dbReference type="RefSeq" id="WP_073051544.1">
    <property type="nucleotide sequence ID" value="NZ_FQUP01000001.1"/>
</dbReference>
<dbReference type="EMBL" id="FQUP01000001">
    <property type="protein sequence ID" value="SHE76999.1"/>
    <property type="molecule type" value="Genomic_DNA"/>
</dbReference>
<dbReference type="InterPro" id="IPR035474">
    <property type="entry name" value="SIS_Kpsf"/>
</dbReference>
<dbReference type="InterPro" id="IPR004800">
    <property type="entry name" value="KdsD/KpsF-type"/>
</dbReference>
<dbReference type="InterPro" id="IPR001347">
    <property type="entry name" value="SIS_dom"/>
</dbReference>
<keyword evidence="5" id="KW-0862">Zinc</keyword>
<feature type="site" description="Catalytically relevant" evidence="6">
    <location>
        <position position="210"/>
    </location>
</feature>
<keyword evidence="11" id="KW-1185">Reference proteome</keyword>
<proteinExistence type="inferred from homology"/>
<dbReference type="InterPro" id="IPR000644">
    <property type="entry name" value="CBS_dom"/>
</dbReference>
<evidence type="ECO:0000259" key="9">
    <source>
        <dbReference type="PROSITE" id="PS51464"/>
    </source>
</evidence>
<evidence type="ECO:0000256" key="7">
    <source>
        <dbReference type="PROSITE-ProRule" id="PRU00703"/>
    </source>
</evidence>
<comment type="similarity">
    <text evidence="1 4">Belongs to the SIS family. GutQ/KpsF subfamily.</text>
</comment>
<feature type="site" description="Catalytically relevant" evidence="6">
    <location>
        <position position="75"/>
    </location>
</feature>
<dbReference type="Pfam" id="PF01380">
    <property type="entry name" value="SIS"/>
    <property type="match status" value="1"/>
</dbReference>
<feature type="domain" description="CBS" evidence="8">
    <location>
        <begin position="226"/>
        <end position="284"/>
    </location>
</feature>
<dbReference type="PANTHER" id="PTHR42745:SF1">
    <property type="entry name" value="ARABINOSE 5-PHOSPHATE ISOMERASE KDSD"/>
    <property type="match status" value="1"/>
</dbReference>
<keyword evidence="3 7" id="KW-0129">CBS domain</keyword>
<dbReference type="InterPro" id="IPR050986">
    <property type="entry name" value="GutQ/KpsF_isomerases"/>
</dbReference>
<protein>
    <submittedName>
        <fullName evidence="10">Arabinose-5-phosphate isomerase</fullName>
    </submittedName>
</protein>
<dbReference type="GO" id="GO:0019146">
    <property type="term" value="F:arabinose-5-phosphate isomerase activity"/>
    <property type="evidence" value="ECO:0007669"/>
    <property type="project" value="UniProtKB-ARBA"/>
</dbReference>
<accession>A0A1M4W722</accession>
<evidence type="ECO:0000256" key="4">
    <source>
        <dbReference type="PIRNR" id="PIRNR004692"/>
    </source>
</evidence>
<dbReference type="PROSITE" id="PS51464">
    <property type="entry name" value="SIS"/>
    <property type="match status" value="1"/>
</dbReference>
<dbReference type="STRING" id="1122133.SAMN02745157_0898"/>
<feature type="binding site" evidence="5">
    <location>
        <position position="98"/>
    </location>
    <ligand>
        <name>Zn(2+)</name>
        <dbReference type="ChEBI" id="CHEBI:29105"/>
    </ligand>
</feature>
<dbReference type="PROSITE" id="PS51371">
    <property type="entry name" value="CBS"/>
    <property type="match status" value="2"/>
</dbReference>
<dbReference type="SUPFAM" id="SSF53697">
    <property type="entry name" value="SIS domain"/>
    <property type="match status" value="1"/>
</dbReference>
<dbReference type="Gene3D" id="3.10.580.10">
    <property type="entry name" value="CBS-domain"/>
    <property type="match status" value="1"/>
</dbReference>
<sequence length="342" mass="35427">MGSERQVSRLASDQASGGKQAVDAVASALRTVASEQAGLSELARALEGDLAADFAAVVDLIRAARGRVVVTGVGKSGHVGVKIAATLASTGTPAFFVHAAEASHGDLGMVAAEDDVILALSWSGETAELRPIVEYAGRFRNPLVAITANPESSLARQASHVLLLPRAEEACPHGLAPTTSAVMQLALGDALAIALLEAHGFTAQDFRLFHPGGKLGASLHFVTAVMHAGEAMPLAPLGTLMGDAIGEMSAKRFGCIGIVDEAGRLVGIVTDGDLRRHIGPDLLTRTVEAVMTRAPKTIPPDMLVGTAIDLLNTTRITAFFVVEDGLPLGILHMHDLLRIGVA</sequence>
<dbReference type="InterPro" id="IPR046342">
    <property type="entry name" value="CBS_dom_sf"/>
</dbReference>
<keyword evidence="2" id="KW-0677">Repeat</keyword>
<dbReference type="OrthoDB" id="9762536at2"/>
<organism evidence="10 11">
    <name type="scientific">Kaistia soli DSM 19436</name>
    <dbReference type="NCBI Taxonomy" id="1122133"/>
    <lineage>
        <taxon>Bacteria</taxon>
        <taxon>Pseudomonadati</taxon>
        <taxon>Pseudomonadota</taxon>
        <taxon>Alphaproteobacteria</taxon>
        <taxon>Hyphomicrobiales</taxon>
        <taxon>Kaistiaceae</taxon>
        <taxon>Kaistia</taxon>
    </lineage>
</organism>
<keyword evidence="10" id="KW-0413">Isomerase</keyword>
<dbReference type="CDD" id="cd05014">
    <property type="entry name" value="SIS_Kpsf"/>
    <property type="match status" value="1"/>
</dbReference>
<dbReference type="CDD" id="cd04604">
    <property type="entry name" value="CBS_pair_SIS_assoc"/>
    <property type="match status" value="1"/>
</dbReference>
<dbReference type="Proteomes" id="UP000184485">
    <property type="component" value="Unassembled WGS sequence"/>
</dbReference>
<dbReference type="FunFam" id="3.40.50.10490:FF:000011">
    <property type="entry name" value="Arabinose 5-phosphate isomerase"/>
    <property type="match status" value="1"/>
</dbReference>
<feature type="domain" description="CBS" evidence="8">
    <location>
        <begin position="291"/>
        <end position="342"/>
    </location>
</feature>
<dbReference type="NCBIfam" id="TIGR00393">
    <property type="entry name" value="kpsF"/>
    <property type="match status" value="1"/>
</dbReference>
<dbReference type="GO" id="GO:0046872">
    <property type="term" value="F:metal ion binding"/>
    <property type="evidence" value="ECO:0007669"/>
    <property type="project" value="UniProtKB-KW"/>
</dbReference>
<dbReference type="Gene3D" id="3.40.50.10490">
    <property type="entry name" value="Glucose-6-phosphate isomerase like protein, domain 1"/>
    <property type="match status" value="1"/>
</dbReference>
<dbReference type="InterPro" id="IPR046348">
    <property type="entry name" value="SIS_dom_sf"/>
</dbReference>
<dbReference type="AlphaFoldDB" id="A0A1M4W722"/>
<keyword evidence="5" id="KW-0479">Metal-binding</keyword>